<comment type="caution">
    <text evidence="2">The sequence shown here is derived from an EMBL/GenBank/DDBJ whole genome shotgun (WGS) entry which is preliminary data.</text>
</comment>
<dbReference type="EMBL" id="BTGU01012942">
    <property type="protein sequence ID" value="GMN72493.1"/>
    <property type="molecule type" value="Genomic_DNA"/>
</dbReference>
<feature type="compositionally biased region" description="Basic and acidic residues" evidence="1">
    <location>
        <begin position="46"/>
        <end position="59"/>
    </location>
</feature>
<reference evidence="2" key="1">
    <citation type="submission" date="2023-07" db="EMBL/GenBank/DDBJ databases">
        <title>draft genome sequence of fig (Ficus carica).</title>
        <authorList>
            <person name="Takahashi T."/>
            <person name="Nishimura K."/>
        </authorList>
    </citation>
    <scope>NUCLEOTIDE SEQUENCE</scope>
</reference>
<dbReference type="AlphaFoldDB" id="A0AA88EEG8"/>
<feature type="region of interest" description="Disordered" evidence="1">
    <location>
        <begin position="1"/>
        <end position="59"/>
    </location>
</feature>
<evidence type="ECO:0000313" key="2">
    <source>
        <dbReference type="EMBL" id="GMN72493.1"/>
    </source>
</evidence>
<dbReference type="Proteomes" id="UP001187192">
    <property type="component" value="Unassembled WGS sequence"/>
</dbReference>
<accession>A0AA88EEG8</accession>
<evidence type="ECO:0000313" key="3">
    <source>
        <dbReference type="Proteomes" id="UP001187192"/>
    </source>
</evidence>
<name>A0AA88EEG8_FICCA</name>
<keyword evidence="3" id="KW-1185">Reference proteome</keyword>
<organism evidence="2 3">
    <name type="scientific">Ficus carica</name>
    <name type="common">Common fig</name>
    <dbReference type="NCBI Taxonomy" id="3494"/>
    <lineage>
        <taxon>Eukaryota</taxon>
        <taxon>Viridiplantae</taxon>
        <taxon>Streptophyta</taxon>
        <taxon>Embryophyta</taxon>
        <taxon>Tracheophyta</taxon>
        <taxon>Spermatophyta</taxon>
        <taxon>Magnoliopsida</taxon>
        <taxon>eudicotyledons</taxon>
        <taxon>Gunneridae</taxon>
        <taxon>Pentapetalae</taxon>
        <taxon>rosids</taxon>
        <taxon>fabids</taxon>
        <taxon>Rosales</taxon>
        <taxon>Moraceae</taxon>
        <taxon>Ficeae</taxon>
        <taxon>Ficus</taxon>
    </lineage>
</organism>
<gene>
    <name evidence="2" type="ORF">TIFTF001_053572</name>
</gene>
<proteinExistence type="predicted"/>
<protein>
    <submittedName>
        <fullName evidence="2">Uncharacterized protein</fullName>
    </submittedName>
</protein>
<evidence type="ECO:0000256" key="1">
    <source>
        <dbReference type="SAM" id="MobiDB-lite"/>
    </source>
</evidence>
<sequence length="59" mass="6302">MPTSPPFPDADQPSRSLLPYPGNGKLPSPQPSTGEGQQQDESGGDEIARRMKRPDGDLP</sequence>